<dbReference type="SMART" id="SM00822">
    <property type="entry name" value="PKS_KR"/>
    <property type="match status" value="1"/>
</dbReference>
<accession>A0A090DWV2</accession>
<dbReference type="AlphaFoldDB" id="A0A090DWV2"/>
<proteinExistence type="inferred from homology"/>
<evidence type="ECO:0000256" key="2">
    <source>
        <dbReference type="ARBA" id="ARBA00023002"/>
    </source>
</evidence>
<dbReference type="OrthoDB" id="9803333at2"/>
<dbReference type="InterPro" id="IPR002347">
    <property type="entry name" value="SDR_fam"/>
</dbReference>
<reference evidence="4" key="2">
    <citation type="submission" date="2014-09" db="EMBL/GenBank/DDBJ databases">
        <title>Criblamydia sequanensis harbors a mega-plasmid encoding arsenite resistance.</title>
        <authorList>
            <person name="Bertelli C."/>
            <person name="Goesmann A."/>
            <person name="Greub G."/>
        </authorList>
    </citation>
    <scope>NUCLEOTIDE SEQUENCE [LARGE SCALE GENOMIC DNA]</scope>
    <source>
        <strain evidence="4">CRIB-18</strain>
    </source>
</reference>
<organism evidence="4 5">
    <name type="scientific">Candidatus Criblamydia sequanensis CRIB-18</name>
    <dbReference type="NCBI Taxonomy" id="1437425"/>
    <lineage>
        <taxon>Bacteria</taxon>
        <taxon>Pseudomonadati</taxon>
        <taxon>Chlamydiota</taxon>
        <taxon>Chlamydiia</taxon>
        <taxon>Parachlamydiales</taxon>
        <taxon>Candidatus Criblamydiaceae</taxon>
        <taxon>Candidatus Criblamydia</taxon>
    </lineage>
</organism>
<dbReference type="PRINTS" id="PR00080">
    <property type="entry name" value="SDRFAMILY"/>
</dbReference>
<dbReference type="PROSITE" id="PS00061">
    <property type="entry name" value="ADH_SHORT"/>
    <property type="match status" value="1"/>
</dbReference>
<dbReference type="STRING" id="1437425.CSEC_0482"/>
<dbReference type="GO" id="GO:0004316">
    <property type="term" value="F:3-oxoacyl-[acyl-carrier-protein] reductase (NADPH) activity"/>
    <property type="evidence" value="ECO:0007669"/>
    <property type="project" value="UniProtKB-EC"/>
</dbReference>
<evidence type="ECO:0000313" key="5">
    <source>
        <dbReference type="Proteomes" id="UP000031552"/>
    </source>
</evidence>
<dbReference type="RefSeq" id="WP_041016832.1">
    <property type="nucleotide sequence ID" value="NZ_CCEJ010000003.1"/>
</dbReference>
<dbReference type="InterPro" id="IPR057326">
    <property type="entry name" value="KR_dom"/>
</dbReference>
<dbReference type="FunFam" id="3.40.50.720:FF:000084">
    <property type="entry name" value="Short-chain dehydrogenase reductase"/>
    <property type="match status" value="1"/>
</dbReference>
<dbReference type="InterPro" id="IPR020904">
    <property type="entry name" value="Sc_DH/Rdtase_CS"/>
</dbReference>
<evidence type="ECO:0000259" key="3">
    <source>
        <dbReference type="SMART" id="SM00822"/>
    </source>
</evidence>
<dbReference type="InterPro" id="IPR036291">
    <property type="entry name" value="NAD(P)-bd_dom_sf"/>
</dbReference>
<comment type="caution">
    <text evidence="4">The sequence shown here is derived from an EMBL/GenBank/DDBJ whole genome shotgun (WGS) entry which is preliminary data.</text>
</comment>
<name>A0A090DWV2_9BACT</name>
<keyword evidence="5" id="KW-1185">Reference proteome</keyword>
<comment type="similarity">
    <text evidence="1">Belongs to the short-chain dehydrogenases/reductases (SDR) family.</text>
</comment>
<evidence type="ECO:0000256" key="1">
    <source>
        <dbReference type="ARBA" id="ARBA00006484"/>
    </source>
</evidence>
<dbReference type="Pfam" id="PF13561">
    <property type="entry name" value="adh_short_C2"/>
    <property type="match status" value="1"/>
</dbReference>
<dbReference type="PRINTS" id="PR00081">
    <property type="entry name" value="GDHRDH"/>
</dbReference>
<gene>
    <name evidence="4" type="primary">fabg1</name>
    <name evidence="4" type="ORF">CSEC_0482</name>
</gene>
<sequence length="249" mass="27398">MKDKVAILTGATSMIGRACARLFSEHGMKLMLVGRSLEKLEKIANDLPGIVEINALNSLSENEIKKMVIKTVSLFGHIDAVVQNVAIYPWKYIDELTLDDWQGALDTNLTSAFLVSKASFSEMKRHRNGKFVFLSSIAGETIGLPHMAAYAASKAGLNGFMRTAAIEFSKYNMNVNSISPGKVYDEQTLTKKEVNEKLLSVPLRRFVKPIDVAEMALFLVSEKANNITGQNFIIDGGQSVLGEEAHIRS</sequence>
<dbReference type="SUPFAM" id="SSF51735">
    <property type="entry name" value="NAD(P)-binding Rossmann-fold domains"/>
    <property type="match status" value="1"/>
</dbReference>
<dbReference type="Gene3D" id="3.40.50.720">
    <property type="entry name" value="NAD(P)-binding Rossmann-like Domain"/>
    <property type="match status" value="1"/>
</dbReference>
<feature type="domain" description="Ketoreductase" evidence="3">
    <location>
        <begin position="4"/>
        <end position="186"/>
    </location>
</feature>
<dbReference type="CDD" id="cd05233">
    <property type="entry name" value="SDR_c"/>
    <property type="match status" value="1"/>
</dbReference>
<evidence type="ECO:0000313" key="4">
    <source>
        <dbReference type="EMBL" id="CDR33319.1"/>
    </source>
</evidence>
<dbReference type="PANTHER" id="PTHR42760:SF133">
    <property type="entry name" value="3-OXOACYL-[ACYL-CARRIER-PROTEIN] REDUCTASE"/>
    <property type="match status" value="1"/>
</dbReference>
<dbReference type="eggNOG" id="COG1028">
    <property type="taxonomic scope" value="Bacteria"/>
</dbReference>
<dbReference type="Proteomes" id="UP000031552">
    <property type="component" value="Unassembled WGS sequence"/>
</dbReference>
<dbReference type="EC" id="1.1.1.100" evidence="4"/>
<protein>
    <submittedName>
        <fullName evidence="4">3-oxoacyl-[acyl-carrier-protein] reductase</fullName>
        <ecNumber evidence="4">1.1.1.100</ecNumber>
    </submittedName>
</protein>
<keyword evidence="2 4" id="KW-0560">Oxidoreductase</keyword>
<dbReference type="EMBL" id="CCEJ010000003">
    <property type="protein sequence ID" value="CDR33319.1"/>
    <property type="molecule type" value="Genomic_DNA"/>
</dbReference>
<reference evidence="4" key="1">
    <citation type="submission" date="2013-12" db="EMBL/GenBank/DDBJ databases">
        <authorList>
            <person name="Linke B."/>
        </authorList>
    </citation>
    <scope>NUCLEOTIDE SEQUENCE [LARGE SCALE GENOMIC DNA]</scope>
    <source>
        <strain evidence="4">CRIB-18</strain>
    </source>
</reference>
<dbReference type="PANTHER" id="PTHR42760">
    <property type="entry name" value="SHORT-CHAIN DEHYDROGENASES/REDUCTASES FAMILY MEMBER"/>
    <property type="match status" value="1"/>
</dbReference>